<evidence type="ECO:0000256" key="1">
    <source>
        <dbReference type="ARBA" id="ARBA00005495"/>
    </source>
</evidence>
<gene>
    <name evidence="5" type="ORF">KAJ83_07850</name>
</gene>
<keyword evidence="3" id="KW-0862">Zinc</keyword>
<dbReference type="RefSeq" id="WP_210681497.1">
    <property type="nucleotide sequence ID" value="NZ_JAGMWN010000003.1"/>
</dbReference>
<evidence type="ECO:0000256" key="3">
    <source>
        <dbReference type="ARBA" id="ARBA00022833"/>
    </source>
</evidence>
<feature type="domain" description="CENP-V/GFA" evidence="4">
    <location>
        <begin position="7"/>
        <end position="118"/>
    </location>
</feature>
<dbReference type="PANTHER" id="PTHR28620">
    <property type="entry name" value="CENTROMERE PROTEIN V"/>
    <property type="match status" value="1"/>
</dbReference>
<keyword evidence="6" id="KW-1185">Reference proteome</keyword>
<organism evidence="5 6">
    <name type="scientific">Marivibrio halodurans</name>
    <dbReference type="NCBI Taxonomy" id="2039722"/>
    <lineage>
        <taxon>Bacteria</taxon>
        <taxon>Pseudomonadati</taxon>
        <taxon>Pseudomonadota</taxon>
        <taxon>Alphaproteobacteria</taxon>
        <taxon>Rhodospirillales</taxon>
        <taxon>Rhodospirillaceae</taxon>
        <taxon>Marivibrio</taxon>
    </lineage>
</organism>
<comment type="similarity">
    <text evidence="1">Belongs to the Gfa family.</text>
</comment>
<protein>
    <submittedName>
        <fullName evidence="5">GFA family protein</fullName>
    </submittedName>
</protein>
<dbReference type="EMBL" id="JAGMWN010000003">
    <property type="protein sequence ID" value="MBP5856917.1"/>
    <property type="molecule type" value="Genomic_DNA"/>
</dbReference>
<dbReference type="Gene3D" id="2.170.150.70">
    <property type="match status" value="1"/>
</dbReference>
<dbReference type="Proteomes" id="UP000672602">
    <property type="component" value="Unassembled WGS sequence"/>
</dbReference>
<evidence type="ECO:0000256" key="2">
    <source>
        <dbReference type="ARBA" id="ARBA00022723"/>
    </source>
</evidence>
<dbReference type="PROSITE" id="PS51891">
    <property type="entry name" value="CENP_V_GFA"/>
    <property type="match status" value="1"/>
</dbReference>
<dbReference type="GO" id="GO:0046872">
    <property type="term" value="F:metal ion binding"/>
    <property type="evidence" value="ECO:0007669"/>
    <property type="project" value="UniProtKB-KW"/>
</dbReference>
<sequence length="118" mass="13259">MDRTRTVAGSCHCGAVRYEATVDLDAPAYRCNCSLCRRKGALIVPVTRAGLTVHRGWENLTVYQWHTKVAKHYFCRTCGIYTFHQRRIDPDSYGLNLGCLEGVSEDDFTIELADGANE</sequence>
<reference evidence="5" key="1">
    <citation type="submission" date="2021-04" db="EMBL/GenBank/DDBJ databases">
        <authorList>
            <person name="Zhang D.-C."/>
        </authorList>
    </citation>
    <scope>NUCLEOTIDE SEQUENCE</scope>
    <source>
        <strain evidence="5">CGMCC 1.15697</strain>
    </source>
</reference>
<evidence type="ECO:0000313" key="5">
    <source>
        <dbReference type="EMBL" id="MBP5856917.1"/>
    </source>
</evidence>
<dbReference type="Pfam" id="PF04828">
    <property type="entry name" value="GFA"/>
    <property type="match status" value="1"/>
</dbReference>
<evidence type="ECO:0000313" key="6">
    <source>
        <dbReference type="Proteomes" id="UP000672602"/>
    </source>
</evidence>
<dbReference type="PANTHER" id="PTHR28620:SF1">
    <property type="entry name" value="CENP-V_GFA DOMAIN-CONTAINING PROTEIN"/>
    <property type="match status" value="1"/>
</dbReference>
<dbReference type="GO" id="GO:0016846">
    <property type="term" value="F:carbon-sulfur lyase activity"/>
    <property type="evidence" value="ECO:0007669"/>
    <property type="project" value="InterPro"/>
</dbReference>
<dbReference type="InterPro" id="IPR006913">
    <property type="entry name" value="CENP-V/GFA"/>
</dbReference>
<dbReference type="AlphaFoldDB" id="A0A8J7V2H6"/>
<dbReference type="InterPro" id="IPR011057">
    <property type="entry name" value="Mss4-like_sf"/>
</dbReference>
<dbReference type="SUPFAM" id="SSF51316">
    <property type="entry name" value="Mss4-like"/>
    <property type="match status" value="1"/>
</dbReference>
<evidence type="ECO:0000259" key="4">
    <source>
        <dbReference type="PROSITE" id="PS51891"/>
    </source>
</evidence>
<name>A0A8J7V2H6_9PROT</name>
<proteinExistence type="inferred from homology"/>
<dbReference type="InterPro" id="IPR052355">
    <property type="entry name" value="CENP-V-like"/>
</dbReference>
<keyword evidence="2" id="KW-0479">Metal-binding</keyword>
<accession>A0A8J7V2H6</accession>
<comment type="caution">
    <text evidence="5">The sequence shown here is derived from an EMBL/GenBank/DDBJ whole genome shotgun (WGS) entry which is preliminary data.</text>
</comment>